<dbReference type="GeneID" id="140006987"/>
<keyword evidence="2" id="KW-1185">Reference proteome</keyword>
<organism evidence="2 3">
    <name type="scientific">Coffea arabica</name>
    <name type="common">Arabian coffee</name>
    <dbReference type="NCBI Taxonomy" id="13443"/>
    <lineage>
        <taxon>Eukaryota</taxon>
        <taxon>Viridiplantae</taxon>
        <taxon>Streptophyta</taxon>
        <taxon>Embryophyta</taxon>
        <taxon>Tracheophyta</taxon>
        <taxon>Spermatophyta</taxon>
        <taxon>Magnoliopsida</taxon>
        <taxon>eudicotyledons</taxon>
        <taxon>Gunneridae</taxon>
        <taxon>Pentapetalae</taxon>
        <taxon>asterids</taxon>
        <taxon>lamiids</taxon>
        <taxon>Gentianales</taxon>
        <taxon>Rubiaceae</taxon>
        <taxon>Ixoroideae</taxon>
        <taxon>Gardenieae complex</taxon>
        <taxon>Bertiereae - Coffeeae clade</taxon>
        <taxon>Coffeeae</taxon>
        <taxon>Coffea</taxon>
    </lineage>
</organism>
<dbReference type="InterPro" id="IPR005162">
    <property type="entry name" value="Retrotrans_gag_dom"/>
</dbReference>
<evidence type="ECO:0000259" key="1">
    <source>
        <dbReference type="Pfam" id="PF03732"/>
    </source>
</evidence>
<proteinExistence type="predicted"/>
<evidence type="ECO:0000313" key="2">
    <source>
        <dbReference type="Proteomes" id="UP001652660"/>
    </source>
</evidence>
<dbReference type="PANTHER" id="PTHR35046">
    <property type="entry name" value="ZINC KNUCKLE (CCHC-TYPE) FAMILY PROTEIN"/>
    <property type="match status" value="1"/>
</dbReference>
<name>A0ABM4UEP8_COFAR</name>
<reference evidence="3" key="1">
    <citation type="submission" date="2025-08" db="UniProtKB">
        <authorList>
            <consortium name="RefSeq"/>
        </authorList>
    </citation>
    <scope>IDENTIFICATION</scope>
    <source>
        <tissue evidence="3">Leaves</tissue>
    </source>
</reference>
<sequence length="193" mass="22825">MAEEIFQSVRQGRQDSYDFSGDITKKVRVNIPNFGGKIGPKVFSNWLATLQRYFDWYDMTDERKVKFAIMKLVGQVQVWWIGVKHDLRLAGQLDLMWEEMKLRLKRKYMPLYYAADLFDDMNSLRQGGMTVTEYINKFEELKIPYKGTKSSTQVLSRFKLGLRPEIRKELMGRNIYTVDNAFQIVLRLEKSLQ</sequence>
<accession>A0ABM4UEP8</accession>
<protein>
    <recommendedName>
        <fullName evidence="1">Retrotransposon gag domain-containing protein</fullName>
    </recommendedName>
</protein>
<gene>
    <name evidence="3" type="primary">LOC140006987</name>
</gene>
<dbReference type="Pfam" id="PF03732">
    <property type="entry name" value="Retrotrans_gag"/>
    <property type="match status" value="1"/>
</dbReference>
<dbReference type="RefSeq" id="XP_071905757.1">
    <property type="nucleotide sequence ID" value="XM_072049656.1"/>
</dbReference>
<feature type="domain" description="Retrotransposon gag" evidence="1">
    <location>
        <begin position="66"/>
        <end position="164"/>
    </location>
</feature>
<evidence type="ECO:0000313" key="3">
    <source>
        <dbReference type="RefSeq" id="XP_071905757.1"/>
    </source>
</evidence>
<dbReference type="PANTHER" id="PTHR35046:SF26">
    <property type="entry name" value="RNA-DIRECTED DNA POLYMERASE"/>
    <property type="match status" value="1"/>
</dbReference>
<dbReference type="Proteomes" id="UP001652660">
    <property type="component" value="Chromosome 5e"/>
</dbReference>